<accession>A0A0R3KMX9</accession>
<sequence>MPDTAREQGGPTRIMREYRVVVPASSAQIHFAADQQFGQSWLQPGTLLQAQQCGGRQQWIKTRSKTARMDRGNKLAQPVRS</sequence>
<reference evidence="1 2" key="1">
    <citation type="submission" date="2014-03" db="EMBL/GenBank/DDBJ databases">
        <title>Bradyrhizobium valentinum sp. nov., isolated from effective nodules of Lupinus mariae-josephae, a lupine endemic of basic-lime soils in Eastern Spain.</title>
        <authorList>
            <person name="Duran D."/>
            <person name="Rey L."/>
            <person name="Navarro A."/>
            <person name="Busquets A."/>
            <person name="Imperial J."/>
            <person name="Ruiz-Argueso T."/>
        </authorList>
    </citation>
    <scope>NUCLEOTIDE SEQUENCE [LARGE SCALE GENOMIC DNA]</scope>
    <source>
        <strain evidence="1 2">PAC68</strain>
    </source>
</reference>
<evidence type="ECO:0000313" key="2">
    <source>
        <dbReference type="Proteomes" id="UP000050863"/>
    </source>
</evidence>
<gene>
    <name evidence="1" type="ORF">CQ12_39370</name>
</gene>
<keyword evidence="2" id="KW-1185">Reference proteome</keyword>
<dbReference type="Proteomes" id="UP000050863">
    <property type="component" value="Unassembled WGS sequence"/>
</dbReference>
<proteinExistence type="predicted"/>
<name>A0A0R3KMX9_9BRAD</name>
<evidence type="ECO:0000313" key="1">
    <source>
        <dbReference type="EMBL" id="KRQ97096.1"/>
    </source>
</evidence>
<dbReference type="AlphaFoldDB" id="A0A0R3KMX9"/>
<protein>
    <submittedName>
        <fullName evidence="1">Uncharacterized protein</fullName>
    </submittedName>
</protein>
<organism evidence="1 2">
    <name type="scientific">Bradyrhizobium jicamae</name>
    <dbReference type="NCBI Taxonomy" id="280332"/>
    <lineage>
        <taxon>Bacteria</taxon>
        <taxon>Pseudomonadati</taxon>
        <taxon>Pseudomonadota</taxon>
        <taxon>Alphaproteobacteria</taxon>
        <taxon>Hyphomicrobiales</taxon>
        <taxon>Nitrobacteraceae</taxon>
        <taxon>Bradyrhizobium</taxon>
    </lineage>
</organism>
<dbReference type="EMBL" id="LLXZ01000193">
    <property type="protein sequence ID" value="KRQ97096.1"/>
    <property type="molecule type" value="Genomic_DNA"/>
</dbReference>
<comment type="caution">
    <text evidence="1">The sequence shown here is derived from an EMBL/GenBank/DDBJ whole genome shotgun (WGS) entry which is preliminary data.</text>
</comment>